<reference evidence="6 7" key="1">
    <citation type="submission" date="2023-10" db="EMBL/GenBank/DDBJ databases">
        <title>Development of a sustainable strategy for remediation of hydrocarbon-contaminated territories based on the waste exchange concept.</title>
        <authorList>
            <person name="Krivoruchko A."/>
        </authorList>
    </citation>
    <scope>NUCLEOTIDE SEQUENCE [LARGE SCALE GENOMIC DNA]</scope>
    <source>
        <strain evidence="6 7">IEGM 60</strain>
    </source>
</reference>
<evidence type="ECO:0000256" key="2">
    <source>
        <dbReference type="ARBA" id="ARBA00023125"/>
    </source>
</evidence>
<organism evidence="6 7">
    <name type="scientific">Rhodococcus jostii</name>
    <dbReference type="NCBI Taxonomy" id="132919"/>
    <lineage>
        <taxon>Bacteria</taxon>
        <taxon>Bacillati</taxon>
        <taxon>Actinomycetota</taxon>
        <taxon>Actinomycetes</taxon>
        <taxon>Mycobacteriales</taxon>
        <taxon>Nocardiaceae</taxon>
        <taxon>Rhodococcus</taxon>
    </lineage>
</organism>
<dbReference type="SMART" id="SM00895">
    <property type="entry name" value="FCD"/>
    <property type="match status" value="1"/>
</dbReference>
<evidence type="ECO:0000313" key="6">
    <source>
        <dbReference type="EMBL" id="MDV6282504.1"/>
    </source>
</evidence>
<dbReference type="Pfam" id="PF07729">
    <property type="entry name" value="FCD"/>
    <property type="match status" value="1"/>
</dbReference>
<dbReference type="Proteomes" id="UP001185737">
    <property type="component" value="Unassembled WGS sequence"/>
</dbReference>
<accession>A0ABU4CG23</accession>
<dbReference type="InterPro" id="IPR000524">
    <property type="entry name" value="Tscrpt_reg_HTH_GntR"/>
</dbReference>
<dbReference type="InterPro" id="IPR036388">
    <property type="entry name" value="WH-like_DNA-bd_sf"/>
</dbReference>
<keyword evidence="7" id="KW-1185">Reference proteome</keyword>
<evidence type="ECO:0000259" key="5">
    <source>
        <dbReference type="PROSITE" id="PS50949"/>
    </source>
</evidence>
<evidence type="ECO:0000256" key="1">
    <source>
        <dbReference type="ARBA" id="ARBA00023015"/>
    </source>
</evidence>
<proteinExistence type="predicted"/>
<dbReference type="Gene3D" id="1.10.10.10">
    <property type="entry name" value="Winged helix-like DNA-binding domain superfamily/Winged helix DNA-binding domain"/>
    <property type="match status" value="1"/>
</dbReference>
<dbReference type="SUPFAM" id="SSF46785">
    <property type="entry name" value="Winged helix' DNA-binding domain"/>
    <property type="match status" value="1"/>
</dbReference>
<dbReference type="InterPro" id="IPR008920">
    <property type="entry name" value="TF_FadR/GntR_C"/>
</dbReference>
<dbReference type="PANTHER" id="PTHR43537:SF5">
    <property type="entry name" value="UXU OPERON TRANSCRIPTIONAL REGULATOR"/>
    <property type="match status" value="1"/>
</dbReference>
<evidence type="ECO:0000256" key="3">
    <source>
        <dbReference type="ARBA" id="ARBA00023163"/>
    </source>
</evidence>
<protein>
    <submittedName>
        <fullName evidence="6">FadR/GntR family transcriptional regulator</fullName>
    </submittedName>
</protein>
<dbReference type="PRINTS" id="PR00035">
    <property type="entry name" value="HTHGNTR"/>
</dbReference>
<dbReference type="PROSITE" id="PS50949">
    <property type="entry name" value="HTH_GNTR"/>
    <property type="match status" value="1"/>
</dbReference>
<sequence>MGSFDRSESETGTIEGGLGAEPHVPVGEMYDEHMPGKKATTSTTTGGRTRTGRSTASGETVTQILPLFRDVTPLTRPPGMPPKRAEMITQRIVHMIQEQGLKSGDPLPVETEMYEMFGVARSTLREALRILERQGVIVIRPGRGGGPTVGSPDSRHLASTLALLMQFSETPFRSVLETREYIEPIAASLCAQNGDDRVVDGLRQSVDAMRASIADEDAFLYENHRFHELIADGAQNPLISYFLNSLDWIIDGARLGVVYSQASRKHVATVHNEICEAVEDGDSDRARDAMSEHMKETRTFFERKHPKVMNQTLTWEMYGQ</sequence>
<evidence type="ECO:0000313" key="7">
    <source>
        <dbReference type="Proteomes" id="UP001185737"/>
    </source>
</evidence>
<name>A0ABU4CG23_RHOJO</name>
<dbReference type="SMART" id="SM00345">
    <property type="entry name" value="HTH_GNTR"/>
    <property type="match status" value="1"/>
</dbReference>
<dbReference type="InterPro" id="IPR011711">
    <property type="entry name" value="GntR_C"/>
</dbReference>
<dbReference type="PANTHER" id="PTHR43537">
    <property type="entry name" value="TRANSCRIPTIONAL REGULATOR, GNTR FAMILY"/>
    <property type="match status" value="1"/>
</dbReference>
<keyword evidence="3" id="KW-0804">Transcription</keyword>
<comment type="caution">
    <text evidence="6">The sequence shown here is derived from an EMBL/GenBank/DDBJ whole genome shotgun (WGS) entry which is preliminary data.</text>
</comment>
<dbReference type="EMBL" id="JAWLKA010000010">
    <property type="protein sequence ID" value="MDV6282504.1"/>
    <property type="molecule type" value="Genomic_DNA"/>
</dbReference>
<feature type="domain" description="HTH gntR-type" evidence="5">
    <location>
        <begin position="82"/>
        <end position="152"/>
    </location>
</feature>
<dbReference type="CDD" id="cd07377">
    <property type="entry name" value="WHTH_GntR"/>
    <property type="match status" value="1"/>
</dbReference>
<dbReference type="SUPFAM" id="SSF48008">
    <property type="entry name" value="GntR ligand-binding domain-like"/>
    <property type="match status" value="1"/>
</dbReference>
<feature type="compositionally biased region" description="Low complexity" evidence="4">
    <location>
        <begin position="37"/>
        <end position="58"/>
    </location>
</feature>
<gene>
    <name evidence="6" type="ORF">R3Q59_18575</name>
</gene>
<keyword evidence="1" id="KW-0805">Transcription regulation</keyword>
<dbReference type="RefSeq" id="WP_283332059.1">
    <property type="nucleotide sequence ID" value="NZ_JAWLKA010000010.1"/>
</dbReference>
<feature type="region of interest" description="Disordered" evidence="4">
    <location>
        <begin position="1"/>
        <end position="60"/>
    </location>
</feature>
<evidence type="ECO:0000256" key="4">
    <source>
        <dbReference type="SAM" id="MobiDB-lite"/>
    </source>
</evidence>
<dbReference type="Gene3D" id="1.20.120.530">
    <property type="entry name" value="GntR ligand-binding domain-like"/>
    <property type="match status" value="1"/>
</dbReference>
<dbReference type="InterPro" id="IPR036390">
    <property type="entry name" value="WH_DNA-bd_sf"/>
</dbReference>
<dbReference type="Pfam" id="PF00392">
    <property type="entry name" value="GntR"/>
    <property type="match status" value="1"/>
</dbReference>
<keyword evidence="2" id="KW-0238">DNA-binding</keyword>